<dbReference type="AlphaFoldDB" id="A0A0F9P5T9"/>
<dbReference type="SMART" id="SM00482">
    <property type="entry name" value="POLAc"/>
    <property type="match status" value="1"/>
</dbReference>
<dbReference type="GO" id="GO:0008408">
    <property type="term" value="F:3'-5' exonuclease activity"/>
    <property type="evidence" value="ECO:0007669"/>
    <property type="project" value="InterPro"/>
</dbReference>
<dbReference type="InterPro" id="IPR036397">
    <property type="entry name" value="RNaseH_sf"/>
</dbReference>
<dbReference type="PANTHER" id="PTHR10133:SF27">
    <property type="entry name" value="DNA POLYMERASE NU"/>
    <property type="match status" value="1"/>
</dbReference>
<dbReference type="Gene3D" id="1.20.1060.10">
    <property type="entry name" value="Taq DNA Polymerase, Chain T, domain 4"/>
    <property type="match status" value="1"/>
</dbReference>
<evidence type="ECO:0008006" key="5">
    <source>
        <dbReference type="Google" id="ProtNLM"/>
    </source>
</evidence>
<feature type="domain" description="DNA-directed DNA polymerase family A palm" evidence="3">
    <location>
        <begin position="339"/>
        <end position="537"/>
    </location>
</feature>
<dbReference type="Pfam" id="PF00476">
    <property type="entry name" value="DNA_pol_A"/>
    <property type="match status" value="1"/>
</dbReference>
<dbReference type="GO" id="GO:0003677">
    <property type="term" value="F:DNA binding"/>
    <property type="evidence" value="ECO:0007669"/>
    <property type="project" value="InterPro"/>
</dbReference>
<sequence>MYLAHFPDENFYYLGTEPADSGTYDRYITNADPKLVGMDVETISLKDTTPIGIGISITTRVSFYFPLHPTVSSYLPWKLIKDPSVVKVFHNAPFDLHTMEDFEMDNTNVMDTAIMARLLRYKSAVLSDLVHVHHMEAHEVKEVLKEYNAKTMLDLPEKTCAAKCMQDSSATLKLYLEFLPDIDYEYLQTEMKVIPILLKMSNKGLLIDQQAREIIEENLQDDVDYLLKLCQDQDIEKPGSPKQVAYILAERGAYTVFPKLPYTDRTKKNLSTDGKKILPKMTDPLAGIVLRWRKQSKLLSTYIKPWADDERAYTRFHMDAVTGRPTSTKRNMQNIPPGEMRGILLPDTGIWTDTDWSQLELRVLAYLSQDPEMLRIYSLPKFNKDGSLNEEADIHQQTAIFLGIARRLAKTINFAMVYGGTDSTLAETAGVSIQRAKQLRIMWFQKFAGAGSYINWVQALGLSQGYVTTVFGRNIRLPALGEDSPDGIQRKAVDYPCQGSAAEILKRGLILCDEAGMDMRLQIHDEILVDGFVHQDNFKMLENIAPFETPIEVKYLSRWE</sequence>
<dbReference type="Gene3D" id="3.30.420.10">
    <property type="entry name" value="Ribonuclease H-like superfamily/Ribonuclease H"/>
    <property type="match status" value="1"/>
</dbReference>
<dbReference type="PRINTS" id="PR00868">
    <property type="entry name" value="DNAPOLI"/>
</dbReference>
<dbReference type="SMART" id="SM00474">
    <property type="entry name" value="35EXOc"/>
    <property type="match status" value="1"/>
</dbReference>
<gene>
    <name evidence="4" type="ORF">LCGC14_1178370</name>
</gene>
<dbReference type="Gene3D" id="1.10.150.20">
    <property type="entry name" value="5' to 3' exonuclease, C-terminal subdomain"/>
    <property type="match status" value="1"/>
</dbReference>
<comment type="caution">
    <text evidence="4">The sequence shown here is derived from an EMBL/GenBank/DDBJ whole genome shotgun (WGS) entry which is preliminary data.</text>
</comment>
<protein>
    <recommendedName>
        <fullName evidence="5">DNA-directed DNA polymerase family A palm domain-containing protein</fullName>
    </recommendedName>
</protein>
<accession>A0A0F9P5T9</accession>
<evidence type="ECO:0000313" key="4">
    <source>
        <dbReference type="EMBL" id="KKM96410.1"/>
    </source>
</evidence>
<dbReference type="SUPFAM" id="SSF53098">
    <property type="entry name" value="Ribonuclease H-like"/>
    <property type="match status" value="1"/>
</dbReference>
<proteinExistence type="predicted"/>
<keyword evidence="1" id="KW-0235">DNA replication</keyword>
<dbReference type="GO" id="GO:0003887">
    <property type="term" value="F:DNA-directed DNA polymerase activity"/>
    <property type="evidence" value="ECO:0007669"/>
    <property type="project" value="InterPro"/>
</dbReference>
<dbReference type="Gene3D" id="3.30.70.370">
    <property type="match status" value="1"/>
</dbReference>
<organism evidence="4">
    <name type="scientific">marine sediment metagenome</name>
    <dbReference type="NCBI Taxonomy" id="412755"/>
    <lineage>
        <taxon>unclassified sequences</taxon>
        <taxon>metagenomes</taxon>
        <taxon>ecological metagenomes</taxon>
    </lineage>
</organism>
<dbReference type="PANTHER" id="PTHR10133">
    <property type="entry name" value="DNA POLYMERASE I"/>
    <property type="match status" value="1"/>
</dbReference>
<feature type="domain" description="3'-5' exonuclease" evidence="2">
    <location>
        <begin position="8"/>
        <end position="183"/>
    </location>
</feature>
<dbReference type="InterPro" id="IPR001098">
    <property type="entry name" value="DNA-dir_DNA_pol_A_palm_dom"/>
</dbReference>
<dbReference type="InterPro" id="IPR043502">
    <property type="entry name" value="DNA/RNA_pol_sf"/>
</dbReference>
<dbReference type="EMBL" id="LAZR01005886">
    <property type="protein sequence ID" value="KKM96410.1"/>
    <property type="molecule type" value="Genomic_DNA"/>
</dbReference>
<dbReference type="GO" id="GO:0006261">
    <property type="term" value="P:DNA-templated DNA replication"/>
    <property type="evidence" value="ECO:0007669"/>
    <property type="project" value="InterPro"/>
</dbReference>
<dbReference type="GO" id="GO:0006302">
    <property type="term" value="P:double-strand break repair"/>
    <property type="evidence" value="ECO:0007669"/>
    <property type="project" value="TreeGrafter"/>
</dbReference>
<evidence type="ECO:0000259" key="2">
    <source>
        <dbReference type="SMART" id="SM00474"/>
    </source>
</evidence>
<dbReference type="InterPro" id="IPR012337">
    <property type="entry name" value="RNaseH-like_sf"/>
</dbReference>
<dbReference type="Pfam" id="PF01612">
    <property type="entry name" value="DNA_pol_A_exo1"/>
    <property type="match status" value="1"/>
</dbReference>
<evidence type="ECO:0000259" key="3">
    <source>
        <dbReference type="SMART" id="SM00482"/>
    </source>
</evidence>
<dbReference type="InterPro" id="IPR002562">
    <property type="entry name" value="3'-5'_exonuclease_dom"/>
</dbReference>
<name>A0A0F9P5T9_9ZZZZ</name>
<dbReference type="InterPro" id="IPR002298">
    <property type="entry name" value="DNA_polymerase_A"/>
</dbReference>
<reference evidence="4" key="1">
    <citation type="journal article" date="2015" name="Nature">
        <title>Complex archaea that bridge the gap between prokaryotes and eukaryotes.</title>
        <authorList>
            <person name="Spang A."/>
            <person name="Saw J.H."/>
            <person name="Jorgensen S.L."/>
            <person name="Zaremba-Niedzwiedzka K."/>
            <person name="Martijn J."/>
            <person name="Lind A.E."/>
            <person name="van Eijk R."/>
            <person name="Schleper C."/>
            <person name="Guy L."/>
            <person name="Ettema T.J."/>
        </authorList>
    </citation>
    <scope>NUCLEOTIDE SEQUENCE</scope>
</reference>
<evidence type="ECO:0000256" key="1">
    <source>
        <dbReference type="ARBA" id="ARBA00022705"/>
    </source>
</evidence>
<dbReference type="SUPFAM" id="SSF56672">
    <property type="entry name" value="DNA/RNA polymerases"/>
    <property type="match status" value="1"/>
</dbReference>